<feature type="transmembrane region" description="Helical" evidence="1">
    <location>
        <begin position="12"/>
        <end position="32"/>
    </location>
</feature>
<gene>
    <name evidence="2" type="primary">276</name>
    <name evidence="2" type="ORF">G_276</name>
</gene>
<dbReference type="Proteomes" id="UP000009273">
    <property type="component" value="Segment"/>
</dbReference>
<reference evidence="2 3" key="1">
    <citation type="submission" date="2011-09" db="EMBL/GenBank/DDBJ databases">
        <authorList>
            <person name="Pope W.H."/>
            <person name="Pedulla M.L."/>
            <person name="Ford M.E."/>
            <person name="Peebles C.L."/>
            <person name="Hatfull G.H."/>
            <person name="Hendrix R.W."/>
        </authorList>
    </citation>
    <scope>NUCLEOTIDE SEQUENCE [LARGE SCALE GENOMIC DNA]</scope>
    <source>
        <strain evidence="2">G</strain>
    </source>
</reference>
<keyword evidence="1" id="KW-0812">Transmembrane</keyword>
<dbReference type="KEGG" id="vg:18563491"/>
<dbReference type="GeneID" id="18563491"/>
<keyword evidence="3" id="KW-1185">Reference proteome</keyword>
<dbReference type="PROSITE" id="PS51257">
    <property type="entry name" value="PROKAR_LIPOPROTEIN"/>
    <property type="match status" value="1"/>
</dbReference>
<evidence type="ECO:0000313" key="3">
    <source>
        <dbReference type="Proteomes" id="UP000009273"/>
    </source>
</evidence>
<organism evidence="2 3">
    <name type="scientific">Bacillus phage G</name>
    <dbReference type="NCBI Taxonomy" id="2884420"/>
    <lineage>
        <taxon>Viruses</taxon>
        <taxon>Duplodnaviria</taxon>
        <taxon>Heunggongvirae</taxon>
        <taxon>Uroviricota</taxon>
        <taxon>Caudoviricetes</taxon>
        <taxon>Donellivirus</taxon>
        <taxon>Donellivirus gee</taxon>
    </lineage>
</organism>
<evidence type="ECO:0000256" key="1">
    <source>
        <dbReference type="SAM" id="Phobius"/>
    </source>
</evidence>
<protein>
    <submittedName>
        <fullName evidence="2">Gp276</fullName>
    </submittedName>
</protein>
<proteinExistence type="predicted"/>
<keyword evidence="1" id="KW-1133">Transmembrane helix</keyword>
<keyword evidence="1" id="KW-0472">Membrane</keyword>
<name>G3MA17_9CAUD</name>
<dbReference type="EMBL" id="JN638751">
    <property type="protein sequence ID" value="AEO93535.1"/>
    <property type="molecule type" value="Genomic_DNA"/>
</dbReference>
<evidence type="ECO:0000313" key="2">
    <source>
        <dbReference type="EMBL" id="AEO93535.1"/>
    </source>
</evidence>
<sequence length="120" mass="13942">MKIIKKIFSHSFLGPFTIVVIFLILMIIGMSACSLTVTPEELQEEKEMELKEKEKEAKIKDGGRFDDSFVTIVEYEYGEKIKLDLETGCKYIVDGKRMSIKGKNKQLDCDMKYVEEYLNR</sequence>
<dbReference type="RefSeq" id="YP_009015579.1">
    <property type="nucleotide sequence ID" value="NC_023719.1"/>
</dbReference>
<accession>G3MA17</accession>